<reference evidence="3 4" key="1">
    <citation type="submission" date="2023-10" db="EMBL/GenBank/DDBJ databases">
        <title>Bacteria for the degradation of biodegradable plastic PBAT(Polybutylene adipate terephthalate).</title>
        <authorList>
            <person name="Weon H.-Y."/>
            <person name="Yeon J."/>
        </authorList>
    </citation>
    <scope>NUCLEOTIDE SEQUENCE [LARGE SCALE GENOMIC DNA]</scope>
    <source>
        <strain evidence="3 4">SBD 7-3</strain>
    </source>
</reference>
<dbReference type="EMBL" id="CP136336">
    <property type="protein sequence ID" value="WOB10602.1"/>
    <property type="molecule type" value="Genomic_DNA"/>
</dbReference>
<accession>A0ABZ0D5R8</accession>
<dbReference type="InterPro" id="IPR045851">
    <property type="entry name" value="AMP-bd_C_sf"/>
</dbReference>
<feature type="compositionally biased region" description="Basic and acidic residues" evidence="1">
    <location>
        <begin position="456"/>
        <end position="465"/>
    </location>
</feature>
<dbReference type="Proteomes" id="UP001303946">
    <property type="component" value="Chromosome"/>
</dbReference>
<gene>
    <name evidence="3" type="ORF">RXV79_11210</name>
</gene>
<dbReference type="PROSITE" id="PS00455">
    <property type="entry name" value="AMP_BINDING"/>
    <property type="match status" value="1"/>
</dbReference>
<evidence type="ECO:0000256" key="1">
    <source>
        <dbReference type="SAM" id="MobiDB-lite"/>
    </source>
</evidence>
<evidence type="ECO:0000313" key="4">
    <source>
        <dbReference type="Proteomes" id="UP001303946"/>
    </source>
</evidence>
<feature type="region of interest" description="Disordered" evidence="1">
    <location>
        <begin position="449"/>
        <end position="476"/>
    </location>
</feature>
<dbReference type="RefSeq" id="WP_316703502.1">
    <property type="nucleotide sequence ID" value="NZ_CP136336.1"/>
</dbReference>
<dbReference type="Pfam" id="PF00501">
    <property type="entry name" value="AMP-binding"/>
    <property type="match status" value="1"/>
</dbReference>
<keyword evidence="4" id="KW-1185">Reference proteome</keyword>
<dbReference type="InterPro" id="IPR000873">
    <property type="entry name" value="AMP-dep_synth/lig_dom"/>
</dbReference>
<dbReference type="SUPFAM" id="SSF56801">
    <property type="entry name" value="Acetyl-CoA synthetase-like"/>
    <property type="match status" value="1"/>
</dbReference>
<evidence type="ECO:0000313" key="3">
    <source>
        <dbReference type="EMBL" id="WOB10602.1"/>
    </source>
</evidence>
<dbReference type="PANTHER" id="PTHR43201">
    <property type="entry name" value="ACYL-COA SYNTHETASE"/>
    <property type="match status" value="1"/>
</dbReference>
<dbReference type="Gene3D" id="3.30.300.30">
    <property type="match status" value="1"/>
</dbReference>
<name>A0ABZ0D5R8_9BURK</name>
<sequence>MNVGADHWALEDERVRWTGAQLDEAIAACAAQLQARSIEGRLATLLDNSAAWVVLDRACVRTGLVHVPLPAFFTPEQVQHALVTAGVGTLVTEVDAEAADTFAVAGRHLRLARHAAAAVPLPAGTAKVTFTSGTTGAPKGVCLSEAAMQRVGLGLAERLQPLGITRHLCALPLPVLLENIAGVLAPFAAGATCIVRPLRELGLTGSSSFDPAAFDRAVRLHQPHSLVLLPQMLRAWAGWLHATRQRAPEALRFVAVGGAAVGPKLLALARAVGLPAYEGYGLSEAASVQTLNLPGADKPGSAGRPLPHAQLRIGAGGEVEVTGSLYLGYVGGPAMTDAWVATGDLASIDPDGFLHLQGRRKHVLITAFGRNVSPEWVETVLRDEPAVLQAVVFGEGEPQLWAVLWPVDPRADDAALDRAVAAANATLPDYARIGRWVRGAAPFDAASGFATANGRPRRDAIEQRHASSSQLSNQPT</sequence>
<dbReference type="PANTHER" id="PTHR43201:SF32">
    <property type="entry name" value="2-SUCCINYLBENZOATE--COA LIGASE, CHLOROPLASTIC_PEROXISOMAL"/>
    <property type="match status" value="1"/>
</dbReference>
<dbReference type="Pfam" id="PF23562">
    <property type="entry name" value="AMP-binding_C_3"/>
    <property type="match status" value="1"/>
</dbReference>
<dbReference type="Gene3D" id="3.40.50.12780">
    <property type="entry name" value="N-terminal domain of ligase-like"/>
    <property type="match status" value="1"/>
</dbReference>
<evidence type="ECO:0000259" key="2">
    <source>
        <dbReference type="Pfam" id="PF00501"/>
    </source>
</evidence>
<feature type="domain" description="AMP-dependent synthetase/ligase" evidence="2">
    <location>
        <begin position="5"/>
        <end position="326"/>
    </location>
</feature>
<protein>
    <submittedName>
        <fullName evidence="3">AMP-binding protein</fullName>
    </submittedName>
</protein>
<dbReference type="InterPro" id="IPR020845">
    <property type="entry name" value="AMP-binding_CS"/>
</dbReference>
<proteinExistence type="predicted"/>
<organism evidence="3 4">
    <name type="scientific">Piscinibacter gummiphilus</name>
    <dbReference type="NCBI Taxonomy" id="946333"/>
    <lineage>
        <taxon>Bacteria</taxon>
        <taxon>Pseudomonadati</taxon>
        <taxon>Pseudomonadota</taxon>
        <taxon>Betaproteobacteria</taxon>
        <taxon>Burkholderiales</taxon>
        <taxon>Sphaerotilaceae</taxon>
        <taxon>Piscinibacter</taxon>
    </lineage>
</organism>
<feature type="compositionally biased region" description="Polar residues" evidence="1">
    <location>
        <begin position="466"/>
        <end position="476"/>
    </location>
</feature>
<dbReference type="InterPro" id="IPR042099">
    <property type="entry name" value="ANL_N_sf"/>
</dbReference>